<evidence type="ECO:0008006" key="4">
    <source>
        <dbReference type="Google" id="ProtNLM"/>
    </source>
</evidence>
<keyword evidence="2" id="KW-1185">Reference proteome</keyword>
<feature type="region of interest" description="Disordered" evidence="1">
    <location>
        <begin position="734"/>
        <end position="772"/>
    </location>
</feature>
<feature type="compositionally biased region" description="Basic and acidic residues" evidence="1">
    <location>
        <begin position="565"/>
        <end position="574"/>
    </location>
</feature>
<name>A0A6P8B936_PYRGI</name>
<reference evidence="3" key="1">
    <citation type="journal article" date="2019" name="Mol. Biol. Evol.">
        <title>Blast fungal genomes show frequent chromosomal changes, gene gains and losses, and effector gene turnover.</title>
        <authorList>
            <person name="Gomez Luciano L.B."/>
            <person name="Jason Tsai I."/>
            <person name="Chuma I."/>
            <person name="Tosa Y."/>
            <person name="Chen Y.H."/>
            <person name="Li J.Y."/>
            <person name="Li M.Y."/>
            <person name="Jade Lu M.Y."/>
            <person name="Nakayashiki H."/>
            <person name="Li W.H."/>
        </authorList>
    </citation>
    <scope>NUCLEOTIDE SEQUENCE</scope>
    <source>
        <strain evidence="3">NI907</strain>
    </source>
</reference>
<accession>A0A6P8B936</accession>
<feature type="compositionally biased region" description="Basic and acidic residues" evidence="1">
    <location>
        <begin position="735"/>
        <end position="764"/>
    </location>
</feature>
<dbReference type="Proteomes" id="UP000515153">
    <property type="component" value="Unplaced"/>
</dbReference>
<evidence type="ECO:0000256" key="1">
    <source>
        <dbReference type="SAM" id="MobiDB-lite"/>
    </source>
</evidence>
<gene>
    <name evidence="3" type="ORF">PgNI_02927</name>
</gene>
<dbReference type="GeneID" id="41957895"/>
<sequence>MELEHEKPQSLRQILDDDEERRLFKYYMTVDTTVFPHELPKSDLVYDTQRSEYNSYKPLRMSWSCIASDRRSSLIRALNDVIGSYLRENPHGLNPGTCTWTDVADELEKSEAEYKRNNKFLHRHGAGIVRNLVPALDCIPSDNGIASIKGGLMIIFNAVKRRSEACEKIMECFSSVTQWLVKAHRLQSLHKRDDDLTNKVRDFYCKLFECLTSLISILLRRDKNNAKSSESPSRWSDKMSKGKSFVDRALKDIFGDAVREVEDILAPVKSALRSLKDYSRFLDSAGIQTANRSISDAGREIKQTRSGVAGLNCKFDQLREEMERRHCETENLVRGRLDDRDSILQEIWNRVHDMFADALRSTLIADSQPRFSRRHRIMDRRVPRRREFWNLDVNQLLNVIASDEGHEAAVFERDNMVRKQSLFKPKAMSRANQLFERHEFGDWMTSTESGFLMVEGHCLQESQGVVSPLTIFTASLAHIFGLGAVSSDEELPKEAIPLFFACGHHSSTKDELSGPQGIIRSLIIQLLVSNTRWSAGAVDDSRTPDLGWLQERRSIWPDICKQRSGRVDASRSMENHNSNPTRDPDRQDKNRLGQGELQALLDIFKELVDQIPQALTLYCIIDGISYYENPWPEDLLLLVTTMAEMCDDQRSGLSGPRIKILLTSPSRFHWLHKFAEQEKALEVMLVSLASGYYGRGGSHMFGGNMVRRMEYMRTPRRLPLRTFESGDSQARGYGLKKEQDRYYGKHSGDSCSERDGRRRARSQDRGALSVAGTRQQCVSYKAK</sequence>
<dbReference type="AlphaFoldDB" id="A0A6P8B936"/>
<dbReference type="PANTHER" id="PTHR40619">
    <property type="entry name" value="FUNGAL STAND N-TERMINAL GOODBYE DOMAIN-CONTAINING PROTEIN"/>
    <property type="match status" value="1"/>
</dbReference>
<dbReference type="PANTHER" id="PTHR40619:SF3">
    <property type="entry name" value="FUNGAL STAND N-TERMINAL GOODBYE DOMAIN-CONTAINING PROTEIN"/>
    <property type="match status" value="1"/>
</dbReference>
<organism evidence="2 3">
    <name type="scientific">Pyricularia grisea</name>
    <name type="common">Crabgrass-specific blast fungus</name>
    <name type="synonym">Magnaporthe grisea</name>
    <dbReference type="NCBI Taxonomy" id="148305"/>
    <lineage>
        <taxon>Eukaryota</taxon>
        <taxon>Fungi</taxon>
        <taxon>Dikarya</taxon>
        <taxon>Ascomycota</taxon>
        <taxon>Pezizomycotina</taxon>
        <taxon>Sordariomycetes</taxon>
        <taxon>Sordariomycetidae</taxon>
        <taxon>Magnaporthales</taxon>
        <taxon>Pyriculariaceae</taxon>
        <taxon>Pyricularia</taxon>
    </lineage>
</organism>
<dbReference type="RefSeq" id="XP_030983712.1">
    <property type="nucleotide sequence ID" value="XM_031122984.1"/>
</dbReference>
<reference evidence="3" key="3">
    <citation type="submission" date="2025-08" db="UniProtKB">
        <authorList>
            <consortium name="RefSeq"/>
        </authorList>
    </citation>
    <scope>IDENTIFICATION</scope>
    <source>
        <strain evidence="3">NI907</strain>
    </source>
</reference>
<proteinExistence type="predicted"/>
<dbReference type="KEGG" id="pgri:PgNI_02927"/>
<reference evidence="3" key="2">
    <citation type="submission" date="2019-10" db="EMBL/GenBank/DDBJ databases">
        <authorList>
            <consortium name="NCBI Genome Project"/>
        </authorList>
    </citation>
    <scope>NUCLEOTIDE SEQUENCE</scope>
    <source>
        <strain evidence="3">NI907</strain>
    </source>
</reference>
<feature type="region of interest" description="Disordered" evidence="1">
    <location>
        <begin position="563"/>
        <end position="590"/>
    </location>
</feature>
<evidence type="ECO:0000313" key="3">
    <source>
        <dbReference type="RefSeq" id="XP_030983712.1"/>
    </source>
</evidence>
<evidence type="ECO:0000313" key="2">
    <source>
        <dbReference type="Proteomes" id="UP000515153"/>
    </source>
</evidence>
<protein>
    <recommendedName>
        <fullName evidence="4">Fungal STAND N-terminal Goodbye domain-containing protein</fullName>
    </recommendedName>
</protein>